<dbReference type="Pfam" id="PF08448">
    <property type="entry name" value="PAS_4"/>
    <property type="match status" value="1"/>
</dbReference>
<evidence type="ECO:0000256" key="1">
    <source>
        <dbReference type="ARBA" id="ARBA00022801"/>
    </source>
</evidence>
<feature type="region of interest" description="Disordered" evidence="2">
    <location>
        <begin position="1"/>
        <end position="28"/>
    </location>
</feature>
<gene>
    <name evidence="5" type="ORF">FGD71_016410</name>
</gene>
<dbReference type="SUPFAM" id="SSF81606">
    <property type="entry name" value="PP2C-like"/>
    <property type="match status" value="1"/>
</dbReference>
<dbReference type="InterPro" id="IPR000700">
    <property type="entry name" value="PAS-assoc_C"/>
</dbReference>
<dbReference type="InterPro" id="IPR003594">
    <property type="entry name" value="HATPase_dom"/>
</dbReference>
<protein>
    <submittedName>
        <fullName evidence="5">PAS domain S-box protein</fullName>
    </submittedName>
</protein>
<dbReference type="InterPro" id="IPR052016">
    <property type="entry name" value="Bact_Sigma-Reg"/>
</dbReference>
<feature type="domain" description="PAC" evidence="4">
    <location>
        <begin position="208"/>
        <end position="259"/>
    </location>
</feature>
<dbReference type="CDD" id="cd16936">
    <property type="entry name" value="HATPase_RsbW-like"/>
    <property type="match status" value="1"/>
</dbReference>
<dbReference type="EMBL" id="VCHX02000123">
    <property type="protein sequence ID" value="TPQ21230.1"/>
    <property type="molecule type" value="Genomic_DNA"/>
</dbReference>
<dbReference type="Gene3D" id="3.30.450.40">
    <property type="match status" value="1"/>
</dbReference>
<evidence type="ECO:0000313" key="5">
    <source>
        <dbReference type="EMBL" id="TPQ21230.1"/>
    </source>
</evidence>
<evidence type="ECO:0000259" key="3">
    <source>
        <dbReference type="PROSITE" id="PS50112"/>
    </source>
</evidence>
<comment type="caution">
    <text evidence="5">The sequence shown here is derived from an EMBL/GenBank/DDBJ whole genome shotgun (WGS) entry which is preliminary data.</text>
</comment>
<dbReference type="FunFam" id="3.30.565.10:FF:000028">
    <property type="entry name" value="PAS sensor protein"/>
    <property type="match status" value="1"/>
</dbReference>
<dbReference type="InterPro" id="IPR029016">
    <property type="entry name" value="GAF-like_dom_sf"/>
</dbReference>
<dbReference type="InterPro" id="IPR036457">
    <property type="entry name" value="PPM-type-like_dom_sf"/>
</dbReference>
<dbReference type="InterPro" id="IPR036890">
    <property type="entry name" value="HATPase_C_sf"/>
</dbReference>
<dbReference type="PROSITE" id="PS50112">
    <property type="entry name" value="PAS"/>
    <property type="match status" value="1"/>
</dbReference>
<dbReference type="SUPFAM" id="SSF55785">
    <property type="entry name" value="PYP-like sensor domain (PAS domain)"/>
    <property type="match status" value="2"/>
</dbReference>
<dbReference type="Gene3D" id="3.30.450.20">
    <property type="entry name" value="PAS domain"/>
    <property type="match status" value="2"/>
</dbReference>
<dbReference type="SUPFAM" id="SSF55781">
    <property type="entry name" value="GAF domain-like"/>
    <property type="match status" value="1"/>
</dbReference>
<dbReference type="CDD" id="cd00130">
    <property type="entry name" value="PAS"/>
    <property type="match status" value="2"/>
</dbReference>
<evidence type="ECO:0000313" key="6">
    <source>
        <dbReference type="Proteomes" id="UP000317378"/>
    </source>
</evidence>
<reference evidence="5 6" key="1">
    <citation type="submission" date="2019-06" db="EMBL/GenBank/DDBJ databases">
        <title>Streptomyces sporangiiformans sp. nov., a novel actinomycete isolated from soil in Mount Song.</title>
        <authorList>
            <person name="Han L."/>
        </authorList>
    </citation>
    <scope>NUCLEOTIDE SEQUENCE [LARGE SCALE GENOMIC DNA]</scope>
    <source>
        <strain evidence="5 6">NEAU-SSA 1</strain>
    </source>
</reference>
<dbReference type="InterPro" id="IPR003018">
    <property type="entry name" value="GAF"/>
</dbReference>
<accession>A0A505DEU1</accession>
<dbReference type="InterPro" id="IPR000014">
    <property type="entry name" value="PAS"/>
</dbReference>
<dbReference type="Proteomes" id="UP000317378">
    <property type="component" value="Unassembled WGS sequence"/>
</dbReference>
<dbReference type="GO" id="GO:0006355">
    <property type="term" value="P:regulation of DNA-templated transcription"/>
    <property type="evidence" value="ECO:0007669"/>
    <property type="project" value="InterPro"/>
</dbReference>
<dbReference type="FunFam" id="3.60.40.10:FF:000031">
    <property type="entry name" value="PAS sensor protein"/>
    <property type="match status" value="1"/>
</dbReference>
<dbReference type="OrthoDB" id="118142at2"/>
<sequence>MSAMTRSETAGDDRAARRKDPVDETATARATVDSRGIVTGWSEGARRLLGYRPAEVVGQDAAGLLSGEPPAETLRSLKTLPRWNGTATLLHQDGHRLTLNLLAHHRESDSEAGSDGAWFVVCPLARPPSPSQDDALVLRAFTQSPCTTAFYDTGLRLRWANADMERVIGLSEEAMQGLRVSEIVVDPQSDRTERSMRRALETGEQQHVQAALRLPGHEREGFWTMSLTPVRDAEGTVRGVLLSAHDMTEEHMARGRLALLNDASIRIGSTLDLARTAQELADVAIPRLADFVTVDLLPAIEGGDDPRAGSPPGPVMLRRVAYQSVLEGCPEAVVQRGTVAAYPDKSTAARCLATGRPVIENVTARAIAQVAIQTPDRAERMRRYGFHSVLAVPMRARGITLGVATFSRHRRPDPFEQDDLLLGEEITARAAVCIDNARRYTRERRTSLTLQDSLLPQRLPPQAAVEVASRYLPASARTGVGGDWFDVIPLSGARVALVVGDVVGHGIRASATMGRLRTAVRTLADVDLPPDELLTHLDDVVIRLSAEADSTSGPIGDLGATCLYAVYDPVSRRCALARAGHPVPALAIPDGAVEFLDVPAGPPLGLGGLPFEATEMELPEGSLLVLYTDGLIEVRGRDIDESLDALCAALARPDPSLESTCDTVLGALLPTRPTDDVALLIARTRALDTAHVATWDVPPDPAAVAETRKNACQQLTAWGLDEAAFVTELVVSELVTNAIRYGGAPIQLRLIRDRNLICEVSDASNTTPHLRRARTYDEGGRGLLLVAQLTQGWGTRQTYTGKTIWAEQTLPTT</sequence>
<dbReference type="SUPFAM" id="SSF55874">
    <property type="entry name" value="ATPase domain of HSP90 chaperone/DNA topoisomerase II/histidine kinase"/>
    <property type="match status" value="1"/>
</dbReference>
<dbReference type="PROSITE" id="PS50113">
    <property type="entry name" value="PAC"/>
    <property type="match status" value="1"/>
</dbReference>
<dbReference type="NCBIfam" id="TIGR00229">
    <property type="entry name" value="sensory_box"/>
    <property type="match status" value="1"/>
</dbReference>
<dbReference type="SMART" id="SM00331">
    <property type="entry name" value="PP2C_SIG"/>
    <property type="match status" value="1"/>
</dbReference>
<dbReference type="Pfam" id="PF07228">
    <property type="entry name" value="SpoIIE"/>
    <property type="match status" value="1"/>
</dbReference>
<dbReference type="Pfam" id="PF13581">
    <property type="entry name" value="HATPase_c_2"/>
    <property type="match status" value="1"/>
</dbReference>
<dbReference type="FunFam" id="3.30.450.40:FF:000035">
    <property type="entry name" value="PAS sensor protein"/>
    <property type="match status" value="1"/>
</dbReference>
<evidence type="ECO:0000259" key="4">
    <source>
        <dbReference type="PROSITE" id="PS50113"/>
    </source>
</evidence>
<dbReference type="GO" id="GO:0016791">
    <property type="term" value="F:phosphatase activity"/>
    <property type="evidence" value="ECO:0007669"/>
    <property type="project" value="TreeGrafter"/>
</dbReference>
<evidence type="ECO:0000256" key="2">
    <source>
        <dbReference type="SAM" id="MobiDB-lite"/>
    </source>
</evidence>
<dbReference type="InterPro" id="IPR001932">
    <property type="entry name" value="PPM-type_phosphatase-like_dom"/>
</dbReference>
<dbReference type="Gene3D" id="3.60.40.10">
    <property type="entry name" value="PPM-type phosphatase domain"/>
    <property type="match status" value="1"/>
</dbReference>
<proteinExistence type="predicted"/>
<dbReference type="PANTHER" id="PTHR43156">
    <property type="entry name" value="STAGE II SPORULATION PROTEIN E-RELATED"/>
    <property type="match status" value="1"/>
</dbReference>
<dbReference type="Pfam" id="PF01590">
    <property type="entry name" value="GAF"/>
    <property type="match status" value="1"/>
</dbReference>
<organism evidence="5 6">
    <name type="scientific">Streptomyces sporangiiformans</name>
    <dbReference type="NCBI Taxonomy" id="2315329"/>
    <lineage>
        <taxon>Bacteria</taxon>
        <taxon>Bacillati</taxon>
        <taxon>Actinomycetota</taxon>
        <taxon>Actinomycetes</taxon>
        <taxon>Kitasatosporales</taxon>
        <taxon>Streptomycetaceae</taxon>
        <taxon>Streptomyces</taxon>
    </lineage>
</organism>
<dbReference type="PANTHER" id="PTHR43156:SF2">
    <property type="entry name" value="STAGE II SPORULATION PROTEIN E"/>
    <property type="match status" value="1"/>
</dbReference>
<dbReference type="InterPro" id="IPR013767">
    <property type="entry name" value="PAS_fold"/>
</dbReference>
<keyword evidence="6" id="KW-1185">Reference proteome</keyword>
<dbReference type="InterPro" id="IPR035965">
    <property type="entry name" value="PAS-like_dom_sf"/>
</dbReference>
<keyword evidence="1" id="KW-0378">Hydrolase</keyword>
<dbReference type="SMART" id="SM00065">
    <property type="entry name" value="GAF"/>
    <property type="match status" value="1"/>
</dbReference>
<feature type="domain" description="PAS" evidence="3">
    <location>
        <begin position="14"/>
        <end position="59"/>
    </location>
</feature>
<dbReference type="AlphaFoldDB" id="A0A505DEU1"/>
<name>A0A505DEU1_9ACTN</name>
<feature type="compositionally biased region" description="Basic and acidic residues" evidence="2">
    <location>
        <begin position="9"/>
        <end position="22"/>
    </location>
</feature>
<dbReference type="Gene3D" id="3.30.565.10">
    <property type="entry name" value="Histidine kinase-like ATPase, C-terminal domain"/>
    <property type="match status" value="1"/>
</dbReference>
<dbReference type="InterPro" id="IPR013656">
    <property type="entry name" value="PAS_4"/>
</dbReference>
<dbReference type="Pfam" id="PF00989">
    <property type="entry name" value="PAS"/>
    <property type="match status" value="1"/>
</dbReference>
<dbReference type="SMART" id="SM00091">
    <property type="entry name" value="PAS"/>
    <property type="match status" value="2"/>
</dbReference>